<dbReference type="PANTHER" id="PTHR15415">
    <property type="entry name" value="MITOFILIN"/>
    <property type="match status" value="1"/>
</dbReference>
<dbReference type="PANTHER" id="PTHR15415:SF7">
    <property type="entry name" value="MICOS COMPLEX SUBUNIT MIC60"/>
    <property type="match status" value="1"/>
</dbReference>
<evidence type="ECO:0000256" key="1">
    <source>
        <dbReference type="ARBA" id="ARBA00004434"/>
    </source>
</evidence>
<keyword evidence="8 10" id="KW-0472">Membrane</keyword>
<dbReference type="AlphaFoldDB" id="A0A9N9J6K8"/>
<evidence type="ECO:0000256" key="2">
    <source>
        <dbReference type="ARBA" id="ARBA00010877"/>
    </source>
</evidence>
<reference evidence="13" key="1">
    <citation type="submission" date="2021-06" db="EMBL/GenBank/DDBJ databases">
        <authorList>
            <person name="Kallberg Y."/>
            <person name="Tangrot J."/>
            <person name="Rosling A."/>
        </authorList>
    </citation>
    <scope>NUCLEOTIDE SEQUENCE</scope>
    <source>
        <strain evidence="13">CL551</strain>
    </source>
</reference>
<keyword evidence="14" id="KW-1185">Reference proteome</keyword>
<proteinExistence type="inferred from homology"/>
<evidence type="ECO:0000256" key="7">
    <source>
        <dbReference type="ARBA" id="ARBA00023128"/>
    </source>
</evidence>
<accession>A0A9N9J6K8</accession>
<feature type="coiled-coil region" evidence="11">
    <location>
        <begin position="200"/>
        <end position="305"/>
    </location>
</feature>
<dbReference type="GO" id="GO:0042407">
    <property type="term" value="P:cristae formation"/>
    <property type="evidence" value="ECO:0007669"/>
    <property type="project" value="TreeGrafter"/>
</dbReference>
<protein>
    <recommendedName>
        <fullName evidence="3 10">MICOS complex subunit MIC60</fullName>
    </recommendedName>
    <alternativeName>
        <fullName evidence="10">Mitofilin</fullName>
    </alternativeName>
</protein>
<dbReference type="Proteomes" id="UP000789342">
    <property type="component" value="Unassembled WGS sequence"/>
</dbReference>
<keyword evidence="4 10" id="KW-0812">Transmembrane</keyword>
<evidence type="ECO:0000256" key="10">
    <source>
        <dbReference type="RuleBase" id="RU363000"/>
    </source>
</evidence>
<feature type="compositionally biased region" description="Low complexity" evidence="12">
    <location>
        <begin position="22"/>
        <end position="32"/>
    </location>
</feature>
<comment type="subcellular location">
    <subcellularLocation>
        <location evidence="1 10">Mitochondrion inner membrane</location>
        <topology evidence="1 10">Single-pass membrane protein</topology>
    </subcellularLocation>
</comment>
<evidence type="ECO:0000256" key="5">
    <source>
        <dbReference type="ARBA" id="ARBA00022792"/>
    </source>
</evidence>
<comment type="similarity">
    <text evidence="2 10">Belongs to the MICOS complex subunit Mic60 family.</text>
</comment>
<dbReference type="InterPro" id="IPR019133">
    <property type="entry name" value="MIC60"/>
</dbReference>
<evidence type="ECO:0000256" key="3">
    <source>
        <dbReference type="ARBA" id="ARBA00018116"/>
    </source>
</evidence>
<keyword evidence="7 10" id="KW-0496">Mitochondrion</keyword>
<evidence type="ECO:0000256" key="8">
    <source>
        <dbReference type="ARBA" id="ARBA00023136"/>
    </source>
</evidence>
<evidence type="ECO:0000256" key="4">
    <source>
        <dbReference type="ARBA" id="ARBA00022692"/>
    </source>
</evidence>
<evidence type="ECO:0000256" key="9">
    <source>
        <dbReference type="ARBA" id="ARBA00025571"/>
    </source>
</evidence>
<feature type="transmembrane region" description="Helical" evidence="10">
    <location>
        <begin position="56"/>
        <end position="76"/>
    </location>
</feature>
<feature type="non-terminal residue" evidence="13">
    <location>
        <position position="1"/>
    </location>
</feature>
<feature type="region of interest" description="Disordered" evidence="12">
    <location>
        <begin position="1"/>
        <end position="45"/>
    </location>
</feature>
<comment type="caution">
    <text evidence="13">The sequence shown here is derived from an EMBL/GenBank/DDBJ whole genome shotgun (WGS) entry which is preliminary data.</text>
</comment>
<gene>
    <name evidence="13" type="ORF">AMORRO_LOCUS16335</name>
</gene>
<dbReference type="Pfam" id="PF09731">
    <property type="entry name" value="Mitofilin"/>
    <property type="match status" value="2"/>
</dbReference>
<keyword evidence="6 10" id="KW-1133">Transmembrane helix</keyword>
<evidence type="ECO:0000313" key="14">
    <source>
        <dbReference type="Proteomes" id="UP000789342"/>
    </source>
</evidence>
<organism evidence="13 14">
    <name type="scientific">Acaulospora morrowiae</name>
    <dbReference type="NCBI Taxonomy" id="94023"/>
    <lineage>
        <taxon>Eukaryota</taxon>
        <taxon>Fungi</taxon>
        <taxon>Fungi incertae sedis</taxon>
        <taxon>Mucoromycota</taxon>
        <taxon>Glomeromycotina</taxon>
        <taxon>Glomeromycetes</taxon>
        <taxon>Diversisporales</taxon>
        <taxon>Acaulosporaceae</taxon>
        <taxon>Acaulospora</taxon>
    </lineage>
</organism>
<feature type="non-terminal residue" evidence="13">
    <location>
        <position position="347"/>
    </location>
</feature>
<comment type="subunit">
    <text evidence="10">Component of the mitochondrial contact site and cristae organizing system (MICOS) complex.</text>
</comment>
<evidence type="ECO:0000313" key="13">
    <source>
        <dbReference type="EMBL" id="CAG8766842.1"/>
    </source>
</evidence>
<dbReference type="EMBL" id="CAJVPV010044072">
    <property type="protein sequence ID" value="CAG8766842.1"/>
    <property type="molecule type" value="Genomic_DNA"/>
</dbReference>
<comment type="function">
    <text evidence="9">Component of the MICOS complex, a large protein complex of the mitochondrial inner membrane that plays crucial roles in the maintenance of crista junctions, inner membrane architecture, and formation of contact sites to the outer membrane. Plays a role in keeping cristae membranes connected to the inner boundary membrane. Also promotes protein import via the mitochondrial intermembrane space assembly (MIA) pathway.</text>
</comment>
<keyword evidence="5 10" id="KW-0999">Mitochondrion inner membrane</keyword>
<keyword evidence="11" id="KW-0175">Coiled coil</keyword>
<evidence type="ECO:0000256" key="12">
    <source>
        <dbReference type="SAM" id="MobiDB-lite"/>
    </source>
</evidence>
<evidence type="ECO:0000256" key="11">
    <source>
        <dbReference type="SAM" id="Coils"/>
    </source>
</evidence>
<name>A0A9N9J6K8_9GLOM</name>
<sequence>RFSSNEISTKEATTPKSKKPTSKTPTQEPTESVPDMKELESNNSAKKGGFKRLGKTLFGITLLAGLSYGGAVYYSLKNEDFRSLFTKTVYGAEEAVEYVEDIHKQGTFNQIENGIIKWRDYAYEKIPGIKSSTPSENPSTSEESVDIVSVASPPKETSMTQINKEEKVSKGLISTEETIVSKLAYTLNELDAILRNYDVKDEGESILKKAREELNELNNRVEVLKIEAQNAPEKSTSELTKKFNETLANYEKNVDDYIMKKEASMNQKFKQEKQQVYEEYYEKLNAQLKKQAEEYDKELKNELVRQAVQLQRRWIGEVRSLVERERGGRLGRLDAINHRLKVLERLS</sequence>
<dbReference type="OrthoDB" id="10261039at2759"/>
<evidence type="ECO:0000256" key="6">
    <source>
        <dbReference type="ARBA" id="ARBA00022989"/>
    </source>
</evidence>
<dbReference type="GO" id="GO:0061617">
    <property type="term" value="C:MICOS complex"/>
    <property type="evidence" value="ECO:0007669"/>
    <property type="project" value="TreeGrafter"/>
</dbReference>